<comment type="similarity">
    <text evidence="1">Belongs to the protein kinase superfamily. ADCK protein kinase family.</text>
</comment>
<comment type="caution">
    <text evidence="3">The sequence shown here is derived from an EMBL/GenBank/DDBJ whole genome shotgun (WGS) entry which is preliminary data.</text>
</comment>
<dbReference type="EMBL" id="JARK01001519">
    <property type="protein sequence ID" value="EYB93332.1"/>
    <property type="molecule type" value="Genomic_DNA"/>
</dbReference>
<dbReference type="InterPro" id="IPR004147">
    <property type="entry name" value="ABC1_dom"/>
</dbReference>
<dbReference type="GO" id="GO:0055088">
    <property type="term" value="P:lipid homeostasis"/>
    <property type="evidence" value="ECO:0007669"/>
    <property type="project" value="TreeGrafter"/>
</dbReference>
<evidence type="ECO:0000313" key="4">
    <source>
        <dbReference type="Proteomes" id="UP000024635"/>
    </source>
</evidence>
<evidence type="ECO:0000259" key="2">
    <source>
        <dbReference type="Pfam" id="PF03109"/>
    </source>
</evidence>
<name>A0A016SSI5_9BILA</name>
<dbReference type="AlphaFoldDB" id="A0A016SSI5"/>
<dbReference type="GO" id="GO:0005743">
    <property type="term" value="C:mitochondrial inner membrane"/>
    <property type="evidence" value="ECO:0007669"/>
    <property type="project" value="TreeGrafter"/>
</dbReference>
<dbReference type="InterPro" id="IPR045307">
    <property type="entry name" value="ADCK1_dom"/>
</dbReference>
<dbReference type="OrthoDB" id="427480at2759"/>
<dbReference type="PANTHER" id="PTHR43173">
    <property type="entry name" value="ABC1 FAMILY PROTEIN"/>
    <property type="match status" value="1"/>
</dbReference>
<protein>
    <recommendedName>
        <fullName evidence="2">ABC1 atypical kinase-like domain-containing protein</fullName>
    </recommendedName>
</protein>
<gene>
    <name evidence="3" type="primary">Acey_s0183.g917</name>
    <name evidence="3" type="synonym">Acey-D2023.6</name>
    <name evidence="3" type="ORF">Y032_0183g917</name>
</gene>
<sequence>MKNYCTLQLFVYGGSTILLGSGAAIYRSVDSLEDVRQVGLVRFGRAACAVAKIVVDYKSSLRGLSDPSEEYNAAIKKCHKRSAVELLELACANGGVFIKVGQHLSALEYLIPAEYTSTLSVLTSKAPEASLEDVVYVIESELGKKVDEVFSQFSEKPIGAASLAQVHIARLKENNEKVAVKVQHRRVYKNSRTDINTMEFLVKVADKLFPEFKLMWLVEEVKKNLPQELNFILEAKNADRLAEMFKHLKFLKVPKMYYEYSTPRLLTMEFCEGEHIDDIDYMIKNNIDRHDVCRKMGRLYSEMIFLNGYLHSDPHPGNVLVNKKENGEVEIVLLDHGLYLDIDDRFRGLYADLWLALLAPDPDKLRSVAAEMGVGELYGLFACIVARRSWKAVSQGIKNKKMDTDEKDELRLYAASLIPQISEVLHRMPRQMLLILKTNDLLRNLEHVLGTENRADAHIEMSRCVVRTHYELKLKKPDRTIWETLRIRLRLLWALFKIQSYEWFLITLDTFPFRFSELQTAIARGRDRCAGTLAVCCTSRSSGKHDVSASLYVSAQQTPVQQTTRGCAPRSSLY</sequence>
<dbReference type="Proteomes" id="UP000024635">
    <property type="component" value="Unassembled WGS sequence"/>
</dbReference>
<dbReference type="InterPro" id="IPR051130">
    <property type="entry name" value="Mito_struct-func_regulator"/>
</dbReference>
<evidence type="ECO:0000313" key="3">
    <source>
        <dbReference type="EMBL" id="EYB93332.1"/>
    </source>
</evidence>
<keyword evidence="4" id="KW-1185">Reference proteome</keyword>
<feature type="domain" description="ABC1 atypical kinase-like" evidence="2">
    <location>
        <begin position="122"/>
        <end position="366"/>
    </location>
</feature>
<dbReference type="GO" id="GO:0007005">
    <property type="term" value="P:mitochondrion organization"/>
    <property type="evidence" value="ECO:0007669"/>
    <property type="project" value="TreeGrafter"/>
</dbReference>
<dbReference type="InterPro" id="IPR011009">
    <property type="entry name" value="Kinase-like_dom_sf"/>
</dbReference>
<proteinExistence type="inferred from homology"/>
<evidence type="ECO:0000256" key="1">
    <source>
        <dbReference type="ARBA" id="ARBA00009670"/>
    </source>
</evidence>
<dbReference type="CDD" id="cd13969">
    <property type="entry name" value="ADCK1-like"/>
    <property type="match status" value="1"/>
</dbReference>
<accession>A0A016SSI5</accession>
<dbReference type="SUPFAM" id="SSF56112">
    <property type="entry name" value="Protein kinase-like (PK-like)"/>
    <property type="match status" value="1"/>
</dbReference>
<dbReference type="PANTHER" id="PTHR43173:SF19">
    <property type="entry name" value="AARF DOMAIN-CONTAINING PROTEIN KINASE 1"/>
    <property type="match status" value="1"/>
</dbReference>
<dbReference type="STRING" id="53326.A0A016SSI5"/>
<organism evidence="3 4">
    <name type="scientific">Ancylostoma ceylanicum</name>
    <dbReference type="NCBI Taxonomy" id="53326"/>
    <lineage>
        <taxon>Eukaryota</taxon>
        <taxon>Metazoa</taxon>
        <taxon>Ecdysozoa</taxon>
        <taxon>Nematoda</taxon>
        <taxon>Chromadorea</taxon>
        <taxon>Rhabditida</taxon>
        <taxon>Rhabditina</taxon>
        <taxon>Rhabditomorpha</taxon>
        <taxon>Strongyloidea</taxon>
        <taxon>Ancylostomatidae</taxon>
        <taxon>Ancylostomatinae</taxon>
        <taxon>Ancylostoma</taxon>
    </lineage>
</organism>
<reference evidence="4" key="1">
    <citation type="journal article" date="2015" name="Nat. Genet.">
        <title>The genome and transcriptome of the zoonotic hookworm Ancylostoma ceylanicum identify infection-specific gene families.</title>
        <authorList>
            <person name="Schwarz E.M."/>
            <person name="Hu Y."/>
            <person name="Antoshechkin I."/>
            <person name="Miller M.M."/>
            <person name="Sternberg P.W."/>
            <person name="Aroian R.V."/>
        </authorList>
    </citation>
    <scope>NUCLEOTIDE SEQUENCE</scope>
    <source>
        <strain evidence="4">HY135</strain>
    </source>
</reference>
<dbReference type="Gene3D" id="1.10.510.10">
    <property type="entry name" value="Transferase(Phosphotransferase) domain 1"/>
    <property type="match status" value="1"/>
</dbReference>
<dbReference type="Pfam" id="PF03109">
    <property type="entry name" value="ABC1"/>
    <property type="match status" value="1"/>
</dbReference>